<organism evidence="3 4">
    <name type="scientific">Nocardioides guangzhouensis</name>
    <dbReference type="NCBI Taxonomy" id="2497878"/>
    <lineage>
        <taxon>Bacteria</taxon>
        <taxon>Bacillati</taxon>
        <taxon>Actinomycetota</taxon>
        <taxon>Actinomycetes</taxon>
        <taxon>Propionibacteriales</taxon>
        <taxon>Nocardioidaceae</taxon>
        <taxon>Nocardioides</taxon>
    </lineage>
</organism>
<dbReference type="SUPFAM" id="SSF55874">
    <property type="entry name" value="ATPase domain of HSP90 chaperone/DNA topoisomerase II/histidine kinase"/>
    <property type="match status" value="1"/>
</dbReference>
<evidence type="ECO:0000313" key="3">
    <source>
        <dbReference type="EMBL" id="RYP88345.1"/>
    </source>
</evidence>
<dbReference type="InterPro" id="IPR003594">
    <property type="entry name" value="HATPase_dom"/>
</dbReference>
<evidence type="ECO:0000313" key="4">
    <source>
        <dbReference type="Proteomes" id="UP000295198"/>
    </source>
</evidence>
<dbReference type="Gene3D" id="3.30.450.20">
    <property type="entry name" value="PAS domain"/>
    <property type="match status" value="1"/>
</dbReference>
<dbReference type="SUPFAM" id="SSF55785">
    <property type="entry name" value="PYP-like sensor domain (PAS domain)"/>
    <property type="match status" value="1"/>
</dbReference>
<dbReference type="EMBL" id="SDKM01000003">
    <property type="protein sequence ID" value="RYP88345.1"/>
    <property type="molecule type" value="Genomic_DNA"/>
</dbReference>
<dbReference type="InterPro" id="IPR036890">
    <property type="entry name" value="HATPase_C_sf"/>
</dbReference>
<feature type="domain" description="Histidine kinase/HSP90-like ATPase" evidence="2">
    <location>
        <begin position="12"/>
        <end position="123"/>
    </location>
</feature>
<keyword evidence="1" id="KW-0418">Kinase</keyword>
<dbReference type="RefSeq" id="WP_134713991.1">
    <property type="nucleotide sequence ID" value="NZ_SDKM01000003.1"/>
</dbReference>
<dbReference type="CDD" id="cd16936">
    <property type="entry name" value="HATPase_RsbW-like"/>
    <property type="match status" value="1"/>
</dbReference>
<keyword evidence="1" id="KW-0723">Serine/threonine-protein kinase</keyword>
<proteinExistence type="predicted"/>
<dbReference type="InterPro" id="IPR000014">
    <property type="entry name" value="PAS"/>
</dbReference>
<dbReference type="Pfam" id="PF13581">
    <property type="entry name" value="HATPase_c_2"/>
    <property type="match status" value="1"/>
</dbReference>
<accession>A0A4Q4ZKE8</accession>
<dbReference type="PANTHER" id="PTHR35526:SF3">
    <property type="entry name" value="ANTI-SIGMA-F FACTOR RSBW"/>
    <property type="match status" value="1"/>
</dbReference>
<dbReference type="Gene3D" id="3.30.565.10">
    <property type="entry name" value="Histidine kinase-like ATPase, C-terminal domain"/>
    <property type="match status" value="1"/>
</dbReference>
<comment type="caution">
    <text evidence="3">The sequence shown here is derived from an EMBL/GenBank/DDBJ whole genome shotgun (WGS) entry which is preliminary data.</text>
</comment>
<dbReference type="OrthoDB" id="4088450at2"/>
<dbReference type="InterPro" id="IPR035965">
    <property type="entry name" value="PAS-like_dom_sf"/>
</dbReference>
<name>A0A4Q4ZKE8_9ACTN</name>
<dbReference type="NCBIfam" id="TIGR00229">
    <property type="entry name" value="sensory_box"/>
    <property type="match status" value="1"/>
</dbReference>
<evidence type="ECO:0000259" key="2">
    <source>
        <dbReference type="Pfam" id="PF13581"/>
    </source>
</evidence>
<dbReference type="AlphaFoldDB" id="A0A4Q4ZKE8"/>
<reference evidence="3 4" key="1">
    <citation type="submission" date="2019-01" db="EMBL/GenBank/DDBJ databases">
        <title>Nocardioides guangzhouensis sp. nov., an actinobacterium isolated from soil.</title>
        <authorList>
            <person name="Fu Y."/>
            <person name="Cai Y."/>
            <person name="Lin Z."/>
            <person name="Chen P."/>
        </authorList>
    </citation>
    <scope>NUCLEOTIDE SEQUENCE [LARGE SCALE GENOMIC DNA]</scope>
    <source>
        <strain evidence="3 4">130</strain>
    </source>
</reference>
<keyword evidence="1" id="KW-0808">Transferase</keyword>
<dbReference type="InterPro" id="IPR050267">
    <property type="entry name" value="Anti-sigma-factor_SerPK"/>
</dbReference>
<sequence>MDESVELYELLPPEASSASRARALVRRALDSAGPDPDEWAEEAQLAVSEVVTNALVHSGTPIGVRVRVTDGGLRVEVTDGNPHHPSAREYATLAGTGRGLTLLEESVDGWGVEPMPGGKTVWFELRSAGSAPYAHAPAGAAAGAGPVGDAGPLAVDALVELRNVPLLMHAAWQEHAAALLRDFLLVQLDEDPDAIERHAQASDALHVLFEQIPSPDLGDDPEALMAAAVEPAVSLPVATLTVPHRSIPHFAALDQLLDRAVAAADRGHLLVPPTQPEVQEMRTWLCGQVRGQVLSGRAPQPWQARTDPREPVDLVEYADWDPAEVSGSARSLIATDERSVVVAASPSALAFLGYADASALVGRRVITIIPPRFRQAHIAGTTLHVVNGRDPLLGVRLRVPVLRADGTEALAELLVEKRQRTAGRRVYVGELSVAAHPRVAAEVP</sequence>
<dbReference type="Proteomes" id="UP000295198">
    <property type="component" value="Unassembled WGS sequence"/>
</dbReference>
<evidence type="ECO:0000256" key="1">
    <source>
        <dbReference type="ARBA" id="ARBA00022527"/>
    </source>
</evidence>
<dbReference type="GO" id="GO:0004674">
    <property type="term" value="F:protein serine/threonine kinase activity"/>
    <property type="evidence" value="ECO:0007669"/>
    <property type="project" value="UniProtKB-KW"/>
</dbReference>
<protein>
    <submittedName>
        <fullName evidence="3">PAS domain S-box protein</fullName>
    </submittedName>
</protein>
<keyword evidence="4" id="KW-1185">Reference proteome</keyword>
<gene>
    <name evidence="3" type="ORF">EKO23_03180</name>
</gene>
<dbReference type="PANTHER" id="PTHR35526">
    <property type="entry name" value="ANTI-SIGMA-F FACTOR RSBW-RELATED"/>
    <property type="match status" value="1"/>
</dbReference>